<dbReference type="Proteomes" id="UP001237642">
    <property type="component" value="Unassembled WGS sequence"/>
</dbReference>
<gene>
    <name evidence="2" type="ORF">POM88_050722</name>
</gene>
<evidence type="ECO:0000313" key="3">
    <source>
        <dbReference type="Proteomes" id="UP001237642"/>
    </source>
</evidence>
<organism evidence="2 3">
    <name type="scientific">Heracleum sosnowskyi</name>
    <dbReference type="NCBI Taxonomy" id="360622"/>
    <lineage>
        <taxon>Eukaryota</taxon>
        <taxon>Viridiplantae</taxon>
        <taxon>Streptophyta</taxon>
        <taxon>Embryophyta</taxon>
        <taxon>Tracheophyta</taxon>
        <taxon>Spermatophyta</taxon>
        <taxon>Magnoliopsida</taxon>
        <taxon>eudicotyledons</taxon>
        <taxon>Gunneridae</taxon>
        <taxon>Pentapetalae</taxon>
        <taxon>asterids</taxon>
        <taxon>campanulids</taxon>
        <taxon>Apiales</taxon>
        <taxon>Apiaceae</taxon>
        <taxon>Apioideae</taxon>
        <taxon>apioid superclade</taxon>
        <taxon>Tordylieae</taxon>
        <taxon>Tordyliinae</taxon>
        <taxon>Heracleum</taxon>
    </lineage>
</organism>
<keyword evidence="3" id="KW-1185">Reference proteome</keyword>
<evidence type="ECO:0000313" key="2">
    <source>
        <dbReference type="EMBL" id="KAK1357466.1"/>
    </source>
</evidence>
<dbReference type="AlphaFoldDB" id="A0AAD8M1S8"/>
<sequence length="155" mass="18130">MQSDMHLLNMNPTFSRNTRNINHGNMASSWSYSFRELLPRPSNKLRCKNIRRSSLKVIRAHNYKDEGRSSNMVDANLRILRERMQEVRNKERLERCCTSEQGWNYTPVYSSQYKKEAMLSQCFDLIGLVFGTAGLAILFATFLLCMFSLLLHLKQ</sequence>
<dbReference type="EMBL" id="JAUIZM010000011">
    <property type="protein sequence ID" value="KAK1357466.1"/>
    <property type="molecule type" value="Genomic_DNA"/>
</dbReference>
<accession>A0AAD8M1S8</accession>
<keyword evidence="1" id="KW-1133">Transmembrane helix</keyword>
<protein>
    <submittedName>
        <fullName evidence="2">Transmembrane protein</fullName>
    </submittedName>
</protein>
<comment type="caution">
    <text evidence="2">The sequence shown here is derived from an EMBL/GenBank/DDBJ whole genome shotgun (WGS) entry which is preliminary data.</text>
</comment>
<name>A0AAD8M1S8_9APIA</name>
<dbReference type="PANTHER" id="PTHR38225:SF4">
    <property type="entry name" value="PROTEIN, PUTATIVE-RELATED"/>
    <property type="match status" value="1"/>
</dbReference>
<keyword evidence="1" id="KW-0472">Membrane</keyword>
<reference evidence="2" key="1">
    <citation type="submission" date="2023-02" db="EMBL/GenBank/DDBJ databases">
        <title>Genome of toxic invasive species Heracleum sosnowskyi carries increased number of genes despite the absence of recent whole-genome duplications.</title>
        <authorList>
            <person name="Schelkunov M."/>
            <person name="Shtratnikova V."/>
            <person name="Makarenko M."/>
            <person name="Klepikova A."/>
            <person name="Omelchenko D."/>
            <person name="Novikova G."/>
            <person name="Obukhova E."/>
            <person name="Bogdanov V."/>
            <person name="Penin A."/>
            <person name="Logacheva M."/>
        </authorList>
    </citation>
    <scope>NUCLEOTIDE SEQUENCE</scope>
    <source>
        <strain evidence="2">Hsosn_3</strain>
        <tissue evidence="2">Leaf</tissue>
    </source>
</reference>
<dbReference type="PANTHER" id="PTHR38225">
    <property type="entry name" value="PROTEIN, PUTATIVE-RELATED"/>
    <property type="match status" value="1"/>
</dbReference>
<proteinExistence type="predicted"/>
<reference evidence="2" key="2">
    <citation type="submission" date="2023-05" db="EMBL/GenBank/DDBJ databases">
        <authorList>
            <person name="Schelkunov M.I."/>
        </authorList>
    </citation>
    <scope>NUCLEOTIDE SEQUENCE</scope>
    <source>
        <strain evidence="2">Hsosn_3</strain>
        <tissue evidence="2">Leaf</tissue>
    </source>
</reference>
<feature type="transmembrane region" description="Helical" evidence="1">
    <location>
        <begin position="125"/>
        <end position="151"/>
    </location>
</feature>
<keyword evidence="1 2" id="KW-0812">Transmembrane</keyword>
<evidence type="ECO:0000256" key="1">
    <source>
        <dbReference type="SAM" id="Phobius"/>
    </source>
</evidence>